<dbReference type="OrthoDB" id="280156at2"/>
<accession>A0A562SJ08</accession>
<proteinExistence type="predicted"/>
<protein>
    <submittedName>
        <fullName evidence="1">Uncharacterized protein</fullName>
    </submittedName>
</protein>
<evidence type="ECO:0000313" key="1">
    <source>
        <dbReference type="EMBL" id="TWI80974.1"/>
    </source>
</evidence>
<reference evidence="1 2" key="1">
    <citation type="journal article" date="2013" name="Stand. Genomic Sci.">
        <title>Genomic Encyclopedia of Type Strains, Phase I: The one thousand microbial genomes (KMG-I) project.</title>
        <authorList>
            <person name="Kyrpides N.C."/>
            <person name="Woyke T."/>
            <person name="Eisen J.A."/>
            <person name="Garrity G."/>
            <person name="Lilburn T.G."/>
            <person name="Beck B.J."/>
            <person name="Whitman W.B."/>
            <person name="Hugenholtz P."/>
            <person name="Klenk H.P."/>
        </authorList>
    </citation>
    <scope>NUCLEOTIDE SEQUENCE [LARGE SCALE GENOMIC DNA]</scope>
    <source>
        <strain evidence="1 2">DSM 13484</strain>
    </source>
</reference>
<evidence type="ECO:0000313" key="2">
    <source>
        <dbReference type="Proteomes" id="UP000316778"/>
    </source>
</evidence>
<sequence>MYPITFTFSIFADYHMIFLQDALSTDIYTDVDWSDEYLASMYYPIDNGFIIGTARNMDVPLSLNIHETRPELDHHAWDHIVECSIGLPSGILSISGTTDYIKDFNKINLSPGIYNILICYAGLGTISYDGLDGNDAYTVHAWKGDGHLPGRVIKKWELPG</sequence>
<keyword evidence="2" id="KW-1185">Reference proteome</keyword>
<dbReference type="RefSeq" id="WP_145719560.1">
    <property type="nucleotide sequence ID" value="NZ_BAAAFY010000003.1"/>
</dbReference>
<name>A0A562SJ08_CHIJA</name>
<organism evidence="1 2">
    <name type="scientific">Chitinophaga japonensis</name>
    <name type="common">Flexibacter japonensis</name>
    <dbReference type="NCBI Taxonomy" id="104662"/>
    <lineage>
        <taxon>Bacteria</taxon>
        <taxon>Pseudomonadati</taxon>
        <taxon>Bacteroidota</taxon>
        <taxon>Chitinophagia</taxon>
        <taxon>Chitinophagales</taxon>
        <taxon>Chitinophagaceae</taxon>
        <taxon>Chitinophaga</taxon>
    </lineage>
</organism>
<comment type="caution">
    <text evidence="1">The sequence shown here is derived from an EMBL/GenBank/DDBJ whole genome shotgun (WGS) entry which is preliminary data.</text>
</comment>
<gene>
    <name evidence="1" type="ORF">LX66_5579</name>
</gene>
<dbReference type="EMBL" id="VLLG01000008">
    <property type="protein sequence ID" value="TWI80974.1"/>
    <property type="molecule type" value="Genomic_DNA"/>
</dbReference>
<dbReference type="Proteomes" id="UP000316778">
    <property type="component" value="Unassembled WGS sequence"/>
</dbReference>
<dbReference type="AlphaFoldDB" id="A0A562SJ08"/>